<dbReference type="Pfam" id="PF06904">
    <property type="entry name" value="Extensin-like_C"/>
    <property type="match status" value="1"/>
</dbReference>
<dbReference type="RefSeq" id="WP_234990352.1">
    <property type="nucleotide sequence ID" value="NZ_FWFS01000001.1"/>
</dbReference>
<dbReference type="Proteomes" id="UP000193862">
    <property type="component" value="Unassembled WGS sequence"/>
</dbReference>
<evidence type="ECO:0000313" key="4">
    <source>
        <dbReference type="EMBL" id="SLN20274.1"/>
    </source>
</evidence>
<feature type="domain" description="Extensin-like C-terminal" evidence="3">
    <location>
        <begin position="136"/>
        <end position="288"/>
    </location>
</feature>
<gene>
    <name evidence="4" type="ORF">AQS8620_00508</name>
</gene>
<evidence type="ECO:0000259" key="3">
    <source>
        <dbReference type="Pfam" id="PF06904"/>
    </source>
</evidence>
<organism evidence="4 5">
    <name type="scientific">Aquimixticola soesokkakensis</name>
    <dbReference type="NCBI Taxonomy" id="1519096"/>
    <lineage>
        <taxon>Bacteria</taxon>
        <taxon>Pseudomonadati</taxon>
        <taxon>Pseudomonadota</taxon>
        <taxon>Alphaproteobacteria</taxon>
        <taxon>Rhodobacterales</taxon>
        <taxon>Paracoccaceae</taxon>
        <taxon>Aquimixticola</taxon>
    </lineage>
</organism>
<dbReference type="EMBL" id="FWFS01000001">
    <property type="protein sequence ID" value="SLN20274.1"/>
    <property type="molecule type" value="Genomic_DNA"/>
</dbReference>
<feature type="chain" id="PRO_5012689657" description="Extensin-like C-terminal domain-containing protein" evidence="2">
    <location>
        <begin position="29"/>
        <end position="288"/>
    </location>
</feature>
<evidence type="ECO:0000256" key="1">
    <source>
        <dbReference type="SAM" id="MobiDB-lite"/>
    </source>
</evidence>
<evidence type="ECO:0000313" key="5">
    <source>
        <dbReference type="Proteomes" id="UP000193862"/>
    </source>
</evidence>
<protein>
    <recommendedName>
        <fullName evidence="3">Extensin-like C-terminal domain-containing protein</fullName>
    </recommendedName>
</protein>
<feature type="signal peptide" evidence="2">
    <location>
        <begin position="1"/>
        <end position="28"/>
    </location>
</feature>
<proteinExistence type="predicted"/>
<reference evidence="4 5" key="1">
    <citation type="submission" date="2017-03" db="EMBL/GenBank/DDBJ databases">
        <authorList>
            <person name="Afonso C.L."/>
            <person name="Miller P.J."/>
            <person name="Scott M.A."/>
            <person name="Spackman E."/>
            <person name="Goraichik I."/>
            <person name="Dimitrov K.M."/>
            <person name="Suarez D.L."/>
            <person name="Swayne D.E."/>
        </authorList>
    </citation>
    <scope>NUCLEOTIDE SEQUENCE [LARGE SCALE GENOMIC DNA]</scope>
    <source>
        <strain evidence="4 5">CECT 8620</strain>
    </source>
</reference>
<accession>A0A1Y5RM12</accession>
<dbReference type="InterPro" id="IPR009683">
    <property type="entry name" value="Extensin-like_C"/>
</dbReference>
<feature type="region of interest" description="Disordered" evidence="1">
    <location>
        <begin position="82"/>
        <end position="104"/>
    </location>
</feature>
<feature type="region of interest" description="Disordered" evidence="1">
    <location>
        <begin position="39"/>
        <end position="64"/>
    </location>
</feature>
<evidence type="ECO:0000256" key="2">
    <source>
        <dbReference type="SAM" id="SignalP"/>
    </source>
</evidence>
<keyword evidence="2" id="KW-0732">Signal</keyword>
<sequence length="288" mass="28938">MSARAPFVAAVVCAAAVIVALWPAVAQADLARSPVPVPRPGGDIVSPPPVPADAASMAQRPLPRPGSATLPLSASAYVPQGMIASPRPTHRPDRGADRAQQAALAPAPSAPKAASFAGSVCGVAAIKGTRVGSVPGAGACGIEEAVKVTSVAGVGLSSAATIDCATAKALNTWVETSAKPALARNGSSLSKLLIAGSYACRGRNNVKGAKLSEHAKGHAVDIAGFALTAGKPLSVLKDWHSPAGAVLKEMHKGACGPFGTVLGPDANAAHKDHFHFDTARYRSGSYCR</sequence>
<name>A0A1Y5RM12_9RHOB</name>
<dbReference type="AlphaFoldDB" id="A0A1Y5RM12"/>
<keyword evidence="5" id="KW-1185">Reference proteome</keyword>